<evidence type="ECO:0000313" key="4">
    <source>
        <dbReference type="EMBL" id="NKE46280.1"/>
    </source>
</evidence>
<keyword evidence="1" id="KW-0378">Hydrolase</keyword>
<feature type="domain" description="Microcystin LR degradation protein MlrC N-terminal" evidence="3">
    <location>
        <begin position="2"/>
        <end position="292"/>
    </location>
</feature>
<reference evidence="4 5" key="1">
    <citation type="submission" date="2020-03" db="EMBL/GenBank/DDBJ databases">
        <title>Roseomonas selenitidurans sp. nov. isolated from soil.</title>
        <authorList>
            <person name="Liu H."/>
        </authorList>
    </citation>
    <scope>NUCLEOTIDE SEQUENCE [LARGE SCALE GENOMIC DNA]</scope>
    <source>
        <strain evidence="4 5">JCM 15073</strain>
    </source>
</reference>
<evidence type="ECO:0000259" key="3">
    <source>
        <dbReference type="Pfam" id="PF07364"/>
    </source>
</evidence>
<dbReference type="Pfam" id="PF07364">
    <property type="entry name" value="DUF1485"/>
    <property type="match status" value="1"/>
</dbReference>
<sequence>MRVLAAQIKHETNGFNRNPTTLADYRSASLRLGEEVARIYRGTRLEMGGFIAAAEAQGWTLFHPVCATANPSGPVTDEAFEYLLTQLLDGIRAALPLDGVLLALHGSMVTESLDDPEGEILRRVRQAVGPDVPVAVTLDPHGNVTPEMVAHADIMTAFRTSPHTDHYETARRAAAMLARAMRREVRPTLSLARRPMLTGFDGCRTHTGHGPMIEALAMAAEMEAEPGVLCVSIQSGYSRCDSEAVGPSVIVTGDGNDPRYQVLAERMMDFCWQTRGVVTETVLPVEAGIAAARAWKPGERPVVLGDFGDAPGGGGYGDGTAILAALIEARIEGAVVAAMIDPATAAQACAAGRGARIQVSLGGREDPAMGGGPVIGEAEVLAISDGAYVHKGPYGTGTRNSFGPSAALRIGGVEVIVASQTRGIYDLEQLRIFGIEPTERAVLAVKCMHGHRAAFEPISSRCLDIDSGGLTSGDPKRFTFRRVRRPVWPLDDIAWPS</sequence>
<comment type="cofactor">
    <cofactor evidence="1">
        <name>Zn(2+)</name>
        <dbReference type="ChEBI" id="CHEBI:29105"/>
    </cofactor>
    <text evidence="1">Binds 1 zinc ion per subunit.</text>
</comment>
<dbReference type="Proteomes" id="UP000765160">
    <property type="component" value="Unassembled WGS sequence"/>
</dbReference>
<dbReference type="PIRSF" id="PIRSF012702">
    <property type="entry name" value="UCP012702"/>
    <property type="match status" value="1"/>
</dbReference>
<dbReference type="InterPro" id="IPR009197">
    <property type="entry name" value="MlrC"/>
</dbReference>
<accession>A0ABX1F1R0</accession>
<evidence type="ECO:0000259" key="2">
    <source>
        <dbReference type="Pfam" id="PF07171"/>
    </source>
</evidence>
<dbReference type="EMBL" id="JAAVTX010000004">
    <property type="protein sequence ID" value="NKE46280.1"/>
    <property type="molecule type" value="Genomic_DNA"/>
</dbReference>
<organism evidence="4 5">
    <name type="scientific">Falsiroseomonas frigidaquae</name>
    <dbReference type="NCBI Taxonomy" id="487318"/>
    <lineage>
        <taxon>Bacteria</taxon>
        <taxon>Pseudomonadati</taxon>
        <taxon>Pseudomonadota</taxon>
        <taxon>Alphaproteobacteria</taxon>
        <taxon>Acetobacterales</taxon>
        <taxon>Roseomonadaceae</taxon>
        <taxon>Falsiroseomonas</taxon>
    </lineage>
</organism>
<comment type="function">
    <text evidence="1">Involved in peptidolytic degradation of cyclic heptapeptide hepatotoxin microcystin (MC).</text>
</comment>
<keyword evidence="1" id="KW-0645">Protease</keyword>
<gene>
    <name evidence="4" type="ORF">HB662_15950</name>
</gene>
<evidence type="ECO:0000256" key="1">
    <source>
        <dbReference type="PIRNR" id="PIRNR012702"/>
    </source>
</evidence>
<feature type="domain" description="Microcystin LR degradation protein MlrC C-terminal" evidence="2">
    <location>
        <begin position="305"/>
        <end position="482"/>
    </location>
</feature>
<proteinExistence type="inferred from homology"/>
<comment type="caution">
    <text evidence="4">The sequence shown here is derived from an EMBL/GenBank/DDBJ whole genome shotgun (WGS) entry which is preliminary data.</text>
</comment>
<protein>
    <recommendedName>
        <fullName evidence="1">Microcystinase C</fullName>
        <shortName evidence="1">MlrC</shortName>
    </recommendedName>
</protein>
<keyword evidence="1" id="KW-0482">Metalloprotease</keyword>
<evidence type="ECO:0000313" key="5">
    <source>
        <dbReference type="Proteomes" id="UP000765160"/>
    </source>
</evidence>
<name>A0ABX1F1R0_9PROT</name>
<dbReference type="InterPro" id="IPR010799">
    <property type="entry name" value="MlrC_C"/>
</dbReference>
<dbReference type="InterPro" id="IPR015995">
    <property type="entry name" value="MlrC_N"/>
</dbReference>
<dbReference type="Pfam" id="PF07171">
    <property type="entry name" value="MlrC_C"/>
    <property type="match status" value="1"/>
</dbReference>
<dbReference type="RefSeq" id="WP_168050781.1">
    <property type="nucleotide sequence ID" value="NZ_JAATJR010000004.1"/>
</dbReference>
<comment type="similarity">
    <text evidence="1">Belongs to the peptidase M81 family.</text>
</comment>
<keyword evidence="1" id="KW-0479">Metal-binding</keyword>
<keyword evidence="5" id="KW-1185">Reference proteome</keyword>